<dbReference type="Proteomes" id="UP001159363">
    <property type="component" value="Chromosome 2"/>
</dbReference>
<proteinExistence type="predicted"/>
<evidence type="ECO:0000313" key="1">
    <source>
        <dbReference type="EMBL" id="KAJ8893303.1"/>
    </source>
</evidence>
<keyword evidence="2" id="KW-1185">Reference proteome</keyword>
<name>A0ABQ9IBM2_9NEOP</name>
<gene>
    <name evidence="1" type="ORF">PR048_005894</name>
</gene>
<accession>A0ABQ9IBM2</accession>
<comment type="caution">
    <text evidence="1">The sequence shown here is derived from an EMBL/GenBank/DDBJ whole genome shotgun (WGS) entry which is preliminary data.</text>
</comment>
<sequence>MLKGAPSGCTVWLDEHHRSIIALDIEKDNGIIVLTISPHCSNYVQPLDISVFRSFQMHYNLTTES</sequence>
<protein>
    <submittedName>
        <fullName evidence="1">Uncharacterized protein</fullName>
    </submittedName>
</protein>
<dbReference type="EMBL" id="JARBHB010000002">
    <property type="protein sequence ID" value="KAJ8893303.1"/>
    <property type="molecule type" value="Genomic_DNA"/>
</dbReference>
<organism evidence="1 2">
    <name type="scientific">Dryococelus australis</name>
    <dbReference type="NCBI Taxonomy" id="614101"/>
    <lineage>
        <taxon>Eukaryota</taxon>
        <taxon>Metazoa</taxon>
        <taxon>Ecdysozoa</taxon>
        <taxon>Arthropoda</taxon>
        <taxon>Hexapoda</taxon>
        <taxon>Insecta</taxon>
        <taxon>Pterygota</taxon>
        <taxon>Neoptera</taxon>
        <taxon>Polyneoptera</taxon>
        <taxon>Phasmatodea</taxon>
        <taxon>Verophasmatodea</taxon>
        <taxon>Anareolatae</taxon>
        <taxon>Phasmatidae</taxon>
        <taxon>Eurycanthinae</taxon>
        <taxon>Dryococelus</taxon>
    </lineage>
</organism>
<reference evidence="1 2" key="1">
    <citation type="submission" date="2023-02" db="EMBL/GenBank/DDBJ databases">
        <title>LHISI_Scaffold_Assembly.</title>
        <authorList>
            <person name="Stuart O.P."/>
            <person name="Cleave R."/>
            <person name="Magrath M.J.L."/>
            <person name="Mikheyev A.S."/>
        </authorList>
    </citation>
    <scope>NUCLEOTIDE SEQUENCE [LARGE SCALE GENOMIC DNA]</scope>
    <source>
        <strain evidence="1">Daus_M_001</strain>
        <tissue evidence="1">Leg muscle</tissue>
    </source>
</reference>
<evidence type="ECO:0000313" key="2">
    <source>
        <dbReference type="Proteomes" id="UP001159363"/>
    </source>
</evidence>